<dbReference type="PANTHER" id="PTHR30614:SF0">
    <property type="entry name" value="L-CYSTINE TRANSPORT SYSTEM PERMEASE PROTEIN TCYL"/>
    <property type="match status" value="1"/>
</dbReference>
<keyword evidence="12" id="KW-1185">Reference proteome</keyword>
<keyword evidence="4" id="KW-1003">Cell membrane</keyword>
<protein>
    <submittedName>
        <fullName evidence="11">Cystine transport system permease protein</fullName>
    </submittedName>
</protein>
<evidence type="ECO:0000313" key="11">
    <source>
        <dbReference type="EMBL" id="ERJ11180.1"/>
    </source>
</evidence>
<evidence type="ECO:0000256" key="9">
    <source>
        <dbReference type="RuleBase" id="RU363032"/>
    </source>
</evidence>
<dbReference type="Pfam" id="PF00528">
    <property type="entry name" value="BPD_transp_1"/>
    <property type="match status" value="1"/>
</dbReference>
<comment type="subcellular location">
    <subcellularLocation>
        <location evidence="1 9">Cell membrane</location>
        <topology evidence="1 9">Multi-pass membrane protein</topology>
    </subcellularLocation>
</comment>
<proteinExistence type="inferred from homology"/>
<feature type="transmembrane region" description="Helical" evidence="9">
    <location>
        <begin position="183"/>
        <end position="205"/>
    </location>
</feature>
<dbReference type="FunFam" id="1.10.3720.10:FF:000009">
    <property type="entry name" value="Amino acid ABC transporter permease"/>
    <property type="match status" value="1"/>
</dbReference>
<comment type="similarity">
    <text evidence="2 9">Belongs to the binding-protein-dependent transport system permease family.</text>
</comment>
<dbReference type="eggNOG" id="COG0765">
    <property type="taxonomic scope" value="Bacteria"/>
</dbReference>
<keyword evidence="5 9" id="KW-0812">Transmembrane</keyword>
<dbReference type="GO" id="GO:0043190">
    <property type="term" value="C:ATP-binding cassette (ABC) transporter complex"/>
    <property type="evidence" value="ECO:0007669"/>
    <property type="project" value="InterPro"/>
</dbReference>
<dbReference type="PANTHER" id="PTHR30614">
    <property type="entry name" value="MEMBRANE COMPONENT OF AMINO ACID ABC TRANSPORTER"/>
    <property type="match status" value="1"/>
</dbReference>
<dbReference type="Gene3D" id="1.10.3720.10">
    <property type="entry name" value="MetI-like"/>
    <property type="match status" value="1"/>
</dbReference>
<evidence type="ECO:0000256" key="7">
    <source>
        <dbReference type="ARBA" id="ARBA00022989"/>
    </source>
</evidence>
<dbReference type="InterPro" id="IPR043429">
    <property type="entry name" value="ArtM/GltK/GlnP/TcyL/YhdX-like"/>
</dbReference>
<reference evidence="11 12" key="1">
    <citation type="journal article" date="2011" name="J. Bacteriol.">
        <title>Genome sequence of Haloplasma contractile, an unusual contractile bacterium from a deep-sea anoxic brine lake.</title>
        <authorList>
            <person name="Antunes A."/>
            <person name="Alam I."/>
            <person name="El Dorry H."/>
            <person name="Siam R."/>
            <person name="Robertson A."/>
            <person name="Bajic V.B."/>
            <person name="Stingl U."/>
        </authorList>
    </citation>
    <scope>NUCLEOTIDE SEQUENCE [LARGE SCALE GENOMIC DNA]</scope>
    <source>
        <strain evidence="11 12">SSD-17B</strain>
    </source>
</reference>
<feature type="domain" description="ABC transmembrane type-1" evidence="10">
    <location>
        <begin position="17"/>
        <end position="206"/>
    </location>
</feature>
<evidence type="ECO:0000313" key="12">
    <source>
        <dbReference type="Proteomes" id="UP000005707"/>
    </source>
</evidence>
<dbReference type="EMBL" id="AFNU02000014">
    <property type="protein sequence ID" value="ERJ11180.1"/>
    <property type="molecule type" value="Genomic_DNA"/>
</dbReference>
<feature type="transmembrane region" description="Helical" evidence="9">
    <location>
        <begin position="12"/>
        <end position="41"/>
    </location>
</feature>
<keyword evidence="8 9" id="KW-0472">Membrane</keyword>
<sequence length="222" mass="24449">MIEVIETYFGELLLKLITVSLPLTVIAFTIGLILALFIAIMRMSSNKVLKAISGFYISLVRGTPLLVQLFIIFYGLPTIGIVIDPYPSAVIGFSINISAYAAESIRGSILSIPNGQWEAAKSLGMNFPQTMRRIIIPQATRVAIPPLSNTLISLVKDTSLASIVLVAEMFRRAQEVAAVRPGIILQVYLLVALLYWLIVIGLTSLQNRYEKYLNRYIKGASS</sequence>
<dbReference type="InterPro" id="IPR035906">
    <property type="entry name" value="MetI-like_sf"/>
</dbReference>
<evidence type="ECO:0000256" key="1">
    <source>
        <dbReference type="ARBA" id="ARBA00004651"/>
    </source>
</evidence>
<organism evidence="11 12">
    <name type="scientific">Haloplasma contractile SSD-17B</name>
    <dbReference type="NCBI Taxonomy" id="1033810"/>
    <lineage>
        <taxon>Bacteria</taxon>
        <taxon>Bacillati</taxon>
        <taxon>Mycoplasmatota</taxon>
        <taxon>Mollicutes</taxon>
        <taxon>Haloplasmatales</taxon>
        <taxon>Haloplasmataceae</taxon>
        <taxon>Haloplasma</taxon>
    </lineage>
</organism>
<evidence type="ECO:0000256" key="6">
    <source>
        <dbReference type="ARBA" id="ARBA00022970"/>
    </source>
</evidence>
<dbReference type="AlphaFoldDB" id="U2FDX3"/>
<keyword evidence="3 9" id="KW-0813">Transport</keyword>
<dbReference type="SUPFAM" id="SSF161098">
    <property type="entry name" value="MetI-like"/>
    <property type="match status" value="1"/>
</dbReference>
<name>U2FDX3_9MOLU</name>
<accession>U2FDX3</accession>
<evidence type="ECO:0000256" key="8">
    <source>
        <dbReference type="ARBA" id="ARBA00023136"/>
    </source>
</evidence>
<keyword evidence="6" id="KW-0029">Amino-acid transport</keyword>
<dbReference type="InterPro" id="IPR010065">
    <property type="entry name" value="AA_ABC_transptr_permease_3TM"/>
</dbReference>
<dbReference type="CDD" id="cd06261">
    <property type="entry name" value="TM_PBP2"/>
    <property type="match status" value="1"/>
</dbReference>
<dbReference type="GO" id="GO:0015184">
    <property type="term" value="F:L-cystine transmembrane transporter activity"/>
    <property type="evidence" value="ECO:0007669"/>
    <property type="project" value="TreeGrafter"/>
</dbReference>
<dbReference type="STRING" id="1033810.HLPCO_002749"/>
<reference evidence="11 12" key="2">
    <citation type="journal article" date="2013" name="PLoS ONE">
        <title>INDIGO - INtegrated Data Warehouse of MIcrobial GenOmes with Examples from the Red Sea Extremophiles.</title>
        <authorList>
            <person name="Alam I."/>
            <person name="Antunes A."/>
            <person name="Kamau A.A."/>
            <person name="Ba Alawi W."/>
            <person name="Kalkatawi M."/>
            <person name="Stingl U."/>
            <person name="Bajic V.B."/>
        </authorList>
    </citation>
    <scope>NUCLEOTIDE SEQUENCE [LARGE SCALE GENOMIC DNA]</scope>
    <source>
        <strain evidence="11 12">SSD-17B</strain>
    </source>
</reference>
<evidence type="ECO:0000256" key="5">
    <source>
        <dbReference type="ARBA" id="ARBA00022692"/>
    </source>
</evidence>
<comment type="caution">
    <text evidence="11">The sequence shown here is derived from an EMBL/GenBank/DDBJ whole genome shotgun (WGS) entry which is preliminary data.</text>
</comment>
<keyword evidence="7 9" id="KW-1133">Transmembrane helix</keyword>
<dbReference type="RefSeq" id="WP_008824633.1">
    <property type="nucleotide sequence ID" value="NZ_AFNU02000014.1"/>
</dbReference>
<dbReference type="InParanoid" id="U2FDX3"/>
<dbReference type="OrthoDB" id="9805999at2"/>
<evidence type="ECO:0000259" key="10">
    <source>
        <dbReference type="PROSITE" id="PS50928"/>
    </source>
</evidence>
<gene>
    <name evidence="11" type="ORF">HLPCO_002749</name>
</gene>
<dbReference type="PROSITE" id="PS50928">
    <property type="entry name" value="ABC_TM1"/>
    <property type="match status" value="1"/>
</dbReference>
<feature type="transmembrane region" description="Helical" evidence="9">
    <location>
        <begin position="53"/>
        <end position="76"/>
    </location>
</feature>
<evidence type="ECO:0000256" key="4">
    <source>
        <dbReference type="ARBA" id="ARBA00022475"/>
    </source>
</evidence>
<evidence type="ECO:0000256" key="3">
    <source>
        <dbReference type="ARBA" id="ARBA00022448"/>
    </source>
</evidence>
<dbReference type="Proteomes" id="UP000005707">
    <property type="component" value="Unassembled WGS sequence"/>
</dbReference>
<evidence type="ECO:0000256" key="2">
    <source>
        <dbReference type="ARBA" id="ARBA00009306"/>
    </source>
</evidence>
<dbReference type="FunCoup" id="U2FDX3">
    <property type="interactions" value="85"/>
</dbReference>
<dbReference type="InterPro" id="IPR000515">
    <property type="entry name" value="MetI-like"/>
</dbReference>
<dbReference type="NCBIfam" id="TIGR01726">
    <property type="entry name" value="HEQRo_perm_3TM"/>
    <property type="match status" value="1"/>
</dbReference>